<keyword evidence="3" id="KW-1185">Reference proteome</keyword>
<dbReference type="OrthoDB" id="5043642at2759"/>
<name>A0A517LJ68_9PEZI</name>
<dbReference type="AlphaFoldDB" id="A0A517LJ68"/>
<feature type="region of interest" description="Disordered" evidence="1">
    <location>
        <begin position="122"/>
        <end position="146"/>
    </location>
</feature>
<evidence type="ECO:0000313" key="2">
    <source>
        <dbReference type="EMBL" id="QDS75647.1"/>
    </source>
</evidence>
<proteinExistence type="predicted"/>
<sequence>MGLQSCSLSDLVEIDKTYLTRIKDRRSLIETRCGDVVGCNPVAKDAVYELYTWIFTIYLPRRFPTMFALVVTEKGGSGGYLLNRVTDERIDTTPAPDPVDSLKTLGRHIDNEFLILLPTSSPTAPASPKRIQPIQPTQSQSPQSEEESYHLHAFTLCYPSGFNTVQKLGLPLSAIHAPVPGYSIKIQKSMDRFFASLPFGKIVKRANWSVQLDDAYFHRDSNHIDLSRASDDGGEVMMAPATYSPTSEEVEGWEMEAESVRVEECRLRCERQTLHRLEKTGALVFGFKTYLYELGDVKREGNGEEMARAVEGLWKGNARRRSPSRIFSKSQNAGQLVRMHSQSCSVSPASNALDDMSLRVVNNITLTSPFSPSPYVVRSCPGPNRSHLFCTLIRALDFIDRGIPISAWCVSPTPQQKEAVKLIAGFQLGDIVLLVDQRIKSEYAPA</sequence>
<organism evidence="2 3">
    <name type="scientific">Venturia effusa</name>
    <dbReference type="NCBI Taxonomy" id="50376"/>
    <lineage>
        <taxon>Eukaryota</taxon>
        <taxon>Fungi</taxon>
        <taxon>Dikarya</taxon>
        <taxon>Ascomycota</taxon>
        <taxon>Pezizomycotina</taxon>
        <taxon>Dothideomycetes</taxon>
        <taxon>Pleosporomycetidae</taxon>
        <taxon>Venturiales</taxon>
        <taxon>Venturiaceae</taxon>
        <taxon>Venturia</taxon>
    </lineage>
</organism>
<evidence type="ECO:0000256" key="1">
    <source>
        <dbReference type="SAM" id="MobiDB-lite"/>
    </source>
</evidence>
<reference evidence="2 3" key="1">
    <citation type="submission" date="2019-07" db="EMBL/GenBank/DDBJ databases">
        <title>Finished genome of Venturia effusa.</title>
        <authorList>
            <person name="Young C.A."/>
            <person name="Cox M.P."/>
            <person name="Ganley A.R.D."/>
            <person name="David W.J."/>
        </authorList>
    </citation>
    <scope>NUCLEOTIDE SEQUENCE [LARGE SCALE GENOMIC DNA]</scope>
    <source>
        <strain evidence="3">albino</strain>
    </source>
</reference>
<dbReference type="InterPro" id="IPR021848">
    <property type="entry name" value="HODM_asu-like"/>
</dbReference>
<dbReference type="Pfam" id="PF11927">
    <property type="entry name" value="HODM_asu-like"/>
    <property type="match status" value="1"/>
</dbReference>
<gene>
    <name evidence="2" type="ORF">FKW77_007020</name>
</gene>
<evidence type="ECO:0000313" key="3">
    <source>
        <dbReference type="Proteomes" id="UP000316270"/>
    </source>
</evidence>
<feature type="compositionally biased region" description="Low complexity" evidence="1">
    <location>
        <begin position="122"/>
        <end position="143"/>
    </location>
</feature>
<accession>A0A517LJ68</accession>
<dbReference type="STRING" id="50376.A0A517LJ68"/>
<dbReference type="Proteomes" id="UP000316270">
    <property type="component" value="Chromosome 13"/>
</dbReference>
<dbReference type="EMBL" id="CP042197">
    <property type="protein sequence ID" value="QDS75647.1"/>
    <property type="molecule type" value="Genomic_DNA"/>
</dbReference>
<protein>
    <submittedName>
        <fullName evidence="2">Uncharacterized protein</fullName>
    </submittedName>
</protein>